<dbReference type="RefSeq" id="WP_221288176.1">
    <property type="nucleotide sequence ID" value="NZ_AP024597.1"/>
</dbReference>
<evidence type="ECO:0000313" key="2">
    <source>
        <dbReference type="Proteomes" id="UP000825123"/>
    </source>
</evidence>
<accession>A0A8D5ZKI8</accession>
<organism evidence="1 2">
    <name type="scientific">Stygiolobus caldivivus</name>
    <dbReference type="NCBI Taxonomy" id="2824673"/>
    <lineage>
        <taxon>Archaea</taxon>
        <taxon>Thermoproteota</taxon>
        <taxon>Thermoprotei</taxon>
        <taxon>Sulfolobales</taxon>
        <taxon>Sulfolobaceae</taxon>
        <taxon>Stygiolobus</taxon>
    </lineage>
</organism>
<dbReference type="GeneID" id="66164451"/>
<reference evidence="1 2" key="1">
    <citation type="submission" date="2021-04" db="EMBL/GenBank/DDBJ databases">
        <title>Complete genome sequence of Stygiolobus sp. KN-1.</title>
        <authorList>
            <person name="Nakamura K."/>
            <person name="Sakai H."/>
            <person name="Kurosawa N."/>
        </authorList>
    </citation>
    <scope>NUCLEOTIDE SEQUENCE [LARGE SCALE GENOMIC DNA]</scope>
    <source>
        <strain evidence="1 2">KN-1</strain>
    </source>
</reference>
<dbReference type="KEGG" id="csty:KN1_27270"/>
<protein>
    <submittedName>
        <fullName evidence="1">Uncharacterized protein</fullName>
    </submittedName>
</protein>
<dbReference type="EMBL" id="AP024597">
    <property type="protein sequence ID" value="BCU71430.1"/>
    <property type="molecule type" value="Genomic_DNA"/>
</dbReference>
<keyword evidence="2" id="KW-1185">Reference proteome</keyword>
<name>A0A8D5ZKI8_9CREN</name>
<dbReference type="AlphaFoldDB" id="A0A8D5ZKI8"/>
<dbReference type="Proteomes" id="UP000825123">
    <property type="component" value="Chromosome"/>
</dbReference>
<sequence>MQLQNVDVSSIISPEVRYITLTSEFIPYLAEEVPVFTSYNQDKIKLRKLILLSEKLRKKIVTGYRYDVEVKEGDGGLTSLYDMDSIVLTINAKKHSQYITTSLIFTGIKSEKLEKVLILYDIPIVSTNREDLIMQITTYLKSYYGIEIDRIPTKFRIDHKHIIKAKLVDVDYAFTLFTVQ</sequence>
<proteinExistence type="predicted"/>
<gene>
    <name evidence="1" type="ORF">KN1_27270</name>
</gene>
<evidence type="ECO:0000313" key="1">
    <source>
        <dbReference type="EMBL" id="BCU71430.1"/>
    </source>
</evidence>